<dbReference type="EMBL" id="CP000505">
    <property type="protein sequence ID" value="ABL78000.1"/>
    <property type="molecule type" value="Genomic_DNA"/>
</dbReference>
<dbReference type="GO" id="GO:0051604">
    <property type="term" value="P:protein maturation"/>
    <property type="evidence" value="ECO:0007669"/>
    <property type="project" value="InterPro"/>
</dbReference>
<reference evidence="6" key="1">
    <citation type="journal article" date="2008" name="J. Bacteriol.">
        <title>Genome sequence of Thermofilum pendens reveals an exceptional loss of biosynthetic pathways without genome reduction.</title>
        <authorList>
            <person name="Anderson I."/>
            <person name="Rodriguez J."/>
            <person name="Susanti D."/>
            <person name="Porat I."/>
            <person name="Reich C."/>
            <person name="Ulrich L.E."/>
            <person name="Elkins J.G."/>
            <person name="Mavromatis K."/>
            <person name="Lykidis A."/>
            <person name="Kim E."/>
            <person name="Thompson L.S."/>
            <person name="Nolan M."/>
            <person name="Land M."/>
            <person name="Copeland A."/>
            <person name="Lapidus A."/>
            <person name="Lucas S."/>
            <person name="Detter C."/>
            <person name="Zhulin I.B."/>
            <person name="Olsen G.J."/>
            <person name="Whitman W."/>
            <person name="Mukhopadhyay B."/>
            <person name="Bristow J."/>
            <person name="Kyrpides N."/>
        </authorList>
    </citation>
    <scope>NUCLEOTIDE SEQUENCE [LARGE SCALE GENOMIC DNA]</scope>
    <source>
        <strain evidence="6">DSM 2475 / Hrk 5</strain>
    </source>
</reference>
<dbReference type="PIRSF" id="PIRSF004761">
    <property type="entry name" value="Hydrgn_mat_HypA"/>
    <property type="match status" value="1"/>
</dbReference>
<evidence type="ECO:0000313" key="6">
    <source>
        <dbReference type="Proteomes" id="UP000000641"/>
    </source>
</evidence>
<proteinExistence type="inferred from homology"/>
<keyword evidence="2 4" id="KW-0479">Metal-binding</keyword>
<keyword evidence="1 4" id="KW-0533">Nickel</keyword>
<dbReference type="GO" id="GO:0016151">
    <property type="term" value="F:nickel cation binding"/>
    <property type="evidence" value="ECO:0007669"/>
    <property type="project" value="UniProtKB-UniRule"/>
</dbReference>
<dbReference type="STRING" id="368408.Tpen_0595"/>
<feature type="binding site" evidence="4">
    <location>
        <position position="124"/>
    </location>
    <ligand>
        <name>Zn(2+)</name>
        <dbReference type="ChEBI" id="CHEBI:29105"/>
    </ligand>
</feature>
<feature type="binding site" evidence="4">
    <location>
        <position position="73"/>
    </location>
    <ligand>
        <name>Zn(2+)</name>
        <dbReference type="ChEBI" id="CHEBI:29105"/>
    </ligand>
</feature>
<keyword evidence="3 4" id="KW-0862">Zinc</keyword>
<dbReference type="EnsemblBacteria" id="ABL78000">
    <property type="protein sequence ID" value="ABL78000"/>
    <property type="gene ID" value="Tpen_0595"/>
</dbReference>
<dbReference type="InterPro" id="IPR000688">
    <property type="entry name" value="HypA/HybF"/>
</dbReference>
<dbReference type="HAMAP" id="MF_00213">
    <property type="entry name" value="HypA_HybF"/>
    <property type="match status" value="1"/>
</dbReference>
<protein>
    <recommendedName>
        <fullName evidence="4">Hydrogenase maturation factor HypA</fullName>
    </recommendedName>
</protein>
<evidence type="ECO:0000256" key="2">
    <source>
        <dbReference type="ARBA" id="ARBA00022723"/>
    </source>
</evidence>
<feature type="binding site" evidence="4">
    <location>
        <position position="76"/>
    </location>
    <ligand>
        <name>Zn(2+)</name>
        <dbReference type="ChEBI" id="CHEBI:29105"/>
    </ligand>
</feature>
<dbReference type="KEGG" id="tpe:Tpen_0595"/>
<keyword evidence="6" id="KW-1185">Reference proteome</keyword>
<dbReference type="Proteomes" id="UP000000641">
    <property type="component" value="Chromosome"/>
</dbReference>
<dbReference type="GO" id="GO:0008270">
    <property type="term" value="F:zinc ion binding"/>
    <property type="evidence" value="ECO:0007669"/>
    <property type="project" value="UniProtKB-UniRule"/>
</dbReference>
<name>A1RXS0_THEPD</name>
<organism evidence="5 6">
    <name type="scientific">Thermofilum pendens (strain DSM 2475 / Hrk 5)</name>
    <dbReference type="NCBI Taxonomy" id="368408"/>
    <lineage>
        <taxon>Archaea</taxon>
        <taxon>Thermoproteota</taxon>
        <taxon>Thermoprotei</taxon>
        <taxon>Thermofilales</taxon>
        <taxon>Thermofilaceae</taxon>
        <taxon>Thermofilum</taxon>
    </lineage>
</organism>
<feature type="binding site" evidence="4">
    <location>
        <position position="2"/>
    </location>
    <ligand>
        <name>Ni(2+)</name>
        <dbReference type="ChEBI" id="CHEBI:49786"/>
    </ligand>
</feature>
<evidence type="ECO:0000313" key="5">
    <source>
        <dbReference type="EMBL" id="ABL78000.1"/>
    </source>
</evidence>
<dbReference type="GeneID" id="4601235"/>
<evidence type="ECO:0000256" key="4">
    <source>
        <dbReference type="HAMAP-Rule" id="MF_00213"/>
    </source>
</evidence>
<dbReference type="OrthoDB" id="36835at2157"/>
<evidence type="ECO:0000256" key="1">
    <source>
        <dbReference type="ARBA" id="ARBA00022596"/>
    </source>
</evidence>
<accession>A1RXS0</accession>
<comment type="function">
    <text evidence="4">Involved in the maturation of [NiFe] hydrogenases. Required for nickel insertion into the metal center of the hydrogenase.</text>
</comment>
<evidence type="ECO:0000256" key="3">
    <source>
        <dbReference type="ARBA" id="ARBA00022833"/>
    </source>
</evidence>
<sequence length="146" mass="16440">MHEWSLMQAVVEALLEFAGRNGFSRISRVVVEVNEVSQLEEDILREAYSVLTENTIAEGSTLVIEKVPARFTCNSCGYTFSLEEARRALERLGEYAIPDEEGTLDMPTHYIPAVIHGFLRCPRCGSRDIWADMTSSLRVKAVEGER</sequence>
<dbReference type="PANTHER" id="PTHR34535">
    <property type="entry name" value="HYDROGENASE MATURATION FACTOR HYPA"/>
    <property type="match status" value="1"/>
</dbReference>
<dbReference type="eggNOG" id="arCOG04426">
    <property type="taxonomic scope" value="Archaea"/>
</dbReference>
<comment type="similarity">
    <text evidence="4">Belongs to the HypA/HybF family.</text>
</comment>
<gene>
    <name evidence="4" type="primary">hypA</name>
    <name evidence="5" type="ordered locus">Tpen_0595</name>
</gene>
<dbReference type="AlphaFoldDB" id="A1RXS0"/>
<feature type="binding site" evidence="4">
    <location>
        <position position="121"/>
    </location>
    <ligand>
        <name>Zn(2+)</name>
        <dbReference type="ChEBI" id="CHEBI:29105"/>
    </ligand>
</feature>
<dbReference type="HOGENOM" id="CLU_126929_2_0_2"/>
<dbReference type="RefSeq" id="WP_011752265.1">
    <property type="nucleotide sequence ID" value="NC_008698.1"/>
</dbReference>
<dbReference type="Gene3D" id="3.30.2320.80">
    <property type="match status" value="1"/>
</dbReference>
<dbReference type="Pfam" id="PF01155">
    <property type="entry name" value="HypA"/>
    <property type="match status" value="1"/>
</dbReference>
<dbReference type="PANTHER" id="PTHR34535:SF3">
    <property type="entry name" value="HYDROGENASE MATURATION FACTOR HYPA"/>
    <property type="match status" value="1"/>
</dbReference>